<feature type="transmembrane region" description="Helical" evidence="1">
    <location>
        <begin position="182"/>
        <end position="199"/>
    </location>
</feature>
<comment type="caution">
    <text evidence="2">The sequence shown here is derived from an EMBL/GenBank/DDBJ whole genome shotgun (WGS) entry which is preliminary data.</text>
</comment>
<evidence type="ECO:0000313" key="3">
    <source>
        <dbReference type="Proteomes" id="UP001595901"/>
    </source>
</evidence>
<keyword evidence="3" id="KW-1185">Reference proteome</keyword>
<gene>
    <name evidence="2" type="ORF">ACFOSE_04540</name>
</gene>
<keyword evidence="1" id="KW-0812">Transmembrane</keyword>
<sequence>MEMIESQEQLRNINVRMDELLFFLAFVPYITIGMLATTMFPMPGFFQAIAKGILVFACASIFYKKKWSLKFLIVAFSLSIVGILVWTATSDTGVIALTLLILGAYRIDARRIIKIYLFIIGVLLALAFICSLLDIIPNLQYIRPGSGIVRNSFGIIYPTDFAAHVFYLYLFSSYLYFKKHPISFSVLGVFATWFLIKFSDARLDALTLFGVLVLFLGIQLAGDKLLSLFRKIAPLAPLVAVGLSYYLSSHYDGAVSEYAKLNNLLSGRLSLGKQALELYGHTKFGQVIEFLGNGGSIESVRHYNFVDSSYLKIGFLFGIIFLVIFVLLMTMQAVEFARQKNHTALAVIILIAINSMIAHHLIEPFYNVFAILILADFPVKKSLPSEESQLLTEK</sequence>
<keyword evidence="1" id="KW-0472">Membrane</keyword>
<evidence type="ECO:0000256" key="1">
    <source>
        <dbReference type="SAM" id="Phobius"/>
    </source>
</evidence>
<evidence type="ECO:0008006" key="4">
    <source>
        <dbReference type="Google" id="ProtNLM"/>
    </source>
</evidence>
<feature type="transmembrane region" description="Helical" evidence="1">
    <location>
        <begin position="343"/>
        <end position="362"/>
    </location>
</feature>
<protein>
    <recommendedName>
        <fullName evidence="4">Polymerase</fullName>
    </recommendedName>
</protein>
<accession>A0ABV8D0Z8</accession>
<feature type="transmembrane region" description="Helical" evidence="1">
    <location>
        <begin position="148"/>
        <end position="170"/>
    </location>
</feature>
<dbReference type="Proteomes" id="UP001595901">
    <property type="component" value="Unassembled WGS sequence"/>
</dbReference>
<feature type="transmembrane region" description="Helical" evidence="1">
    <location>
        <begin position="115"/>
        <end position="136"/>
    </location>
</feature>
<dbReference type="RefSeq" id="WP_380431089.1">
    <property type="nucleotide sequence ID" value="NZ_JBHSAC010000041.1"/>
</dbReference>
<feature type="transmembrane region" description="Helical" evidence="1">
    <location>
        <begin position="69"/>
        <end position="86"/>
    </location>
</feature>
<feature type="transmembrane region" description="Helical" evidence="1">
    <location>
        <begin position="205"/>
        <end position="221"/>
    </location>
</feature>
<reference evidence="3" key="1">
    <citation type="journal article" date="2019" name="Int. J. Syst. Evol. Microbiol.">
        <title>The Global Catalogue of Microorganisms (GCM) 10K type strain sequencing project: providing services to taxonomists for standard genome sequencing and annotation.</title>
        <authorList>
            <consortium name="The Broad Institute Genomics Platform"/>
            <consortium name="The Broad Institute Genome Sequencing Center for Infectious Disease"/>
            <person name="Wu L."/>
            <person name="Ma J."/>
        </authorList>
    </citation>
    <scope>NUCLEOTIDE SEQUENCE [LARGE SCALE GENOMIC DNA]</scope>
    <source>
        <strain evidence="3">CCUG 58728</strain>
    </source>
</reference>
<organism evidence="2 3">
    <name type="scientific">Streptococcus dentapri</name>
    <dbReference type="NCBI Taxonomy" id="573564"/>
    <lineage>
        <taxon>Bacteria</taxon>
        <taxon>Bacillati</taxon>
        <taxon>Bacillota</taxon>
        <taxon>Bacilli</taxon>
        <taxon>Lactobacillales</taxon>
        <taxon>Streptococcaceae</taxon>
        <taxon>Streptococcus</taxon>
    </lineage>
</organism>
<feature type="transmembrane region" description="Helical" evidence="1">
    <location>
        <begin position="310"/>
        <end position="331"/>
    </location>
</feature>
<proteinExistence type="predicted"/>
<evidence type="ECO:0000313" key="2">
    <source>
        <dbReference type="EMBL" id="MFC3932048.1"/>
    </source>
</evidence>
<dbReference type="EMBL" id="JBHSAC010000041">
    <property type="protein sequence ID" value="MFC3932048.1"/>
    <property type="molecule type" value="Genomic_DNA"/>
</dbReference>
<name>A0ABV8D0Z8_9STRE</name>
<keyword evidence="1" id="KW-1133">Transmembrane helix</keyword>
<feature type="transmembrane region" description="Helical" evidence="1">
    <location>
        <begin position="20"/>
        <end position="39"/>
    </location>
</feature>